<evidence type="ECO:0000256" key="6">
    <source>
        <dbReference type="SAM" id="MobiDB-lite"/>
    </source>
</evidence>
<feature type="transmembrane region" description="Helical" evidence="7">
    <location>
        <begin position="213"/>
        <end position="233"/>
    </location>
</feature>
<evidence type="ECO:0000256" key="7">
    <source>
        <dbReference type="SAM" id="Phobius"/>
    </source>
</evidence>
<dbReference type="InterPro" id="IPR036259">
    <property type="entry name" value="MFS_trans_sf"/>
</dbReference>
<feature type="transmembrane region" description="Helical" evidence="7">
    <location>
        <begin position="277"/>
        <end position="294"/>
    </location>
</feature>
<keyword evidence="2" id="KW-0813">Transport</keyword>
<dbReference type="PANTHER" id="PTHR43791:SF63">
    <property type="entry name" value="HIGH AFFINITY CYSTEINE TRANSPORTER"/>
    <property type="match status" value="1"/>
</dbReference>
<dbReference type="GO" id="GO:0016020">
    <property type="term" value="C:membrane"/>
    <property type="evidence" value="ECO:0007669"/>
    <property type="project" value="UniProtKB-SubCell"/>
</dbReference>
<feature type="transmembrane region" description="Helical" evidence="7">
    <location>
        <begin position="239"/>
        <end position="265"/>
    </location>
</feature>
<name>A0AAV5AMY2_9AGAM</name>
<dbReference type="Proteomes" id="UP001050691">
    <property type="component" value="Unassembled WGS sequence"/>
</dbReference>
<evidence type="ECO:0008006" key="10">
    <source>
        <dbReference type="Google" id="ProtNLM"/>
    </source>
</evidence>
<dbReference type="SUPFAM" id="SSF103473">
    <property type="entry name" value="MFS general substrate transporter"/>
    <property type="match status" value="1"/>
</dbReference>
<keyword evidence="5 7" id="KW-0472">Membrane</keyword>
<evidence type="ECO:0000256" key="1">
    <source>
        <dbReference type="ARBA" id="ARBA00004141"/>
    </source>
</evidence>
<evidence type="ECO:0000256" key="5">
    <source>
        <dbReference type="ARBA" id="ARBA00023136"/>
    </source>
</evidence>
<gene>
    <name evidence="8" type="ORF">Clacol_008510</name>
</gene>
<accession>A0AAV5AMY2</accession>
<sequence>MSSLSNAKADDTSEKPNTRHAHVEHLEQLDEAAGFTLERTITSEEALKGAVYGQDNLGKRRNSRHQFSDTHQKIAKPSAPTFSDRKMDVTERLRMGDCIDRTCRMLMIIMGLVTVFFPDSPTTAWFLSPEERRIAIERIKVNQTGIGNKKFKYDQPEDMAIHVILLSYKQIITQSFGFTTLQTTLLSCVDGSTSVLSTGLGIILVAKFNNSRAWTAIGFFIPNVLGSILVNTLPWSDKIGLLLSLYVGGLGTASFFLSLSWLTAVTAGHTKRITTNAIMLSAYCIGNIVGPQMWQAQYAPRNRVPWIVITICGCVCPVLLYVIRVRLANENKRRDAEAEVVNEEGGEEDVFILETLPDGSMKKVHVDKAFLDLTDIQNRDFRYIL</sequence>
<reference evidence="8" key="1">
    <citation type="submission" date="2021-10" db="EMBL/GenBank/DDBJ databases">
        <title>De novo Genome Assembly of Clathrus columnatus (Basidiomycota, Fungi) Using Illumina and Nanopore Sequence Data.</title>
        <authorList>
            <person name="Ogiso-Tanaka E."/>
            <person name="Itagaki H."/>
            <person name="Hosoya T."/>
            <person name="Hosaka K."/>
        </authorList>
    </citation>
    <scope>NUCLEOTIDE SEQUENCE</scope>
    <source>
        <strain evidence="8">MO-923</strain>
    </source>
</reference>
<evidence type="ECO:0000313" key="8">
    <source>
        <dbReference type="EMBL" id="GJJ14246.1"/>
    </source>
</evidence>
<comment type="caution">
    <text evidence="8">The sequence shown here is derived from an EMBL/GenBank/DDBJ whole genome shotgun (WGS) entry which is preliminary data.</text>
</comment>
<keyword evidence="9" id="KW-1185">Reference proteome</keyword>
<keyword evidence="4 7" id="KW-1133">Transmembrane helix</keyword>
<feature type="transmembrane region" description="Helical" evidence="7">
    <location>
        <begin position="102"/>
        <end position="118"/>
    </location>
</feature>
<dbReference type="AlphaFoldDB" id="A0AAV5AMY2"/>
<feature type="transmembrane region" description="Helical" evidence="7">
    <location>
        <begin position="184"/>
        <end position="206"/>
    </location>
</feature>
<evidence type="ECO:0000313" key="9">
    <source>
        <dbReference type="Proteomes" id="UP001050691"/>
    </source>
</evidence>
<dbReference type="PANTHER" id="PTHR43791">
    <property type="entry name" value="PERMEASE-RELATED"/>
    <property type="match status" value="1"/>
</dbReference>
<evidence type="ECO:0000256" key="3">
    <source>
        <dbReference type="ARBA" id="ARBA00022692"/>
    </source>
</evidence>
<keyword evidence="3 7" id="KW-0812">Transmembrane</keyword>
<evidence type="ECO:0000256" key="4">
    <source>
        <dbReference type="ARBA" id="ARBA00022989"/>
    </source>
</evidence>
<dbReference type="EMBL" id="BPWL01000009">
    <property type="protein sequence ID" value="GJJ14246.1"/>
    <property type="molecule type" value="Genomic_DNA"/>
</dbReference>
<dbReference type="Gene3D" id="1.20.1250.20">
    <property type="entry name" value="MFS general substrate transporter like domains"/>
    <property type="match status" value="1"/>
</dbReference>
<evidence type="ECO:0000256" key="2">
    <source>
        <dbReference type="ARBA" id="ARBA00022448"/>
    </source>
</evidence>
<comment type="subcellular location">
    <subcellularLocation>
        <location evidence="1">Membrane</location>
        <topology evidence="1">Multi-pass membrane protein</topology>
    </subcellularLocation>
</comment>
<protein>
    <recommendedName>
        <fullName evidence="10">MFS general substrate transporter</fullName>
    </recommendedName>
</protein>
<organism evidence="8 9">
    <name type="scientific">Clathrus columnatus</name>
    <dbReference type="NCBI Taxonomy" id="1419009"/>
    <lineage>
        <taxon>Eukaryota</taxon>
        <taxon>Fungi</taxon>
        <taxon>Dikarya</taxon>
        <taxon>Basidiomycota</taxon>
        <taxon>Agaricomycotina</taxon>
        <taxon>Agaricomycetes</taxon>
        <taxon>Phallomycetidae</taxon>
        <taxon>Phallales</taxon>
        <taxon>Clathraceae</taxon>
        <taxon>Clathrus</taxon>
    </lineage>
</organism>
<feature type="region of interest" description="Disordered" evidence="6">
    <location>
        <begin position="52"/>
        <end position="81"/>
    </location>
</feature>
<proteinExistence type="predicted"/>
<feature type="transmembrane region" description="Helical" evidence="7">
    <location>
        <begin position="306"/>
        <end position="323"/>
    </location>
</feature>
<dbReference type="GO" id="GO:0022857">
    <property type="term" value="F:transmembrane transporter activity"/>
    <property type="evidence" value="ECO:0007669"/>
    <property type="project" value="TreeGrafter"/>
</dbReference>